<dbReference type="WBParaSite" id="SPAL_0000169000.1">
    <property type="protein sequence ID" value="SPAL_0000169000.1"/>
    <property type="gene ID" value="SPAL_0000169000"/>
</dbReference>
<dbReference type="SUPFAM" id="SSF54695">
    <property type="entry name" value="POZ domain"/>
    <property type="match status" value="1"/>
</dbReference>
<organism evidence="3 4">
    <name type="scientific">Strongyloides papillosus</name>
    <name type="common">Intestinal threadworm</name>
    <dbReference type="NCBI Taxonomy" id="174720"/>
    <lineage>
        <taxon>Eukaryota</taxon>
        <taxon>Metazoa</taxon>
        <taxon>Ecdysozoa</taxon>
        <taxon>Nematoda</taxon>
        <taxon>Chromadorea</taxon>
        <taxon>Rhabditida</taxon>
        <taxon>Tylenchina</taxon>
        <taxon>Panagrolaimomorpha</taxon>
        <taxon>Strongyloidoidea</taxon>
        <taxon>Strongyloididae</taxon>
        <taxon>Strongyloides</taxon>
    </lineage>
</organism>
<dbReference type="Proteomes" id="UP000046392">
    <property type="component" value="Unplaced"/>
</dbReference>
<accession>A0A0N5B6K2</accession>
<dbReference type="InterPro" id="IPR000210">
    <property type="entry name" value="BTB/POZ_dom"/>
</dbReference>
<dbReference type="Pfam" id="PF07707">
    <property type="entry name" value="BACK"/>
    <property type="match status" value="1"/>
</dbReference>
<evidence type="ECO:0000259" key="1">
    <source>
        <dbReference type="Pfam" id="PF00651"/>
    </source>
</evidence>
<name>A0A0N5B6K2_STREA</name>
<proteinExistence type="predicted"/>
<reference evidence="4" key="1">
    <citation type="submission" date="2017-02" db="UniProtKB">
        <authorList>
            <consortium name="WormBaseParasite"/>
        </authorList>
    </citation>
    <scope>IDENTIFICATION</scope>
</reference>
<keyword evidence="3" id="KW-1185">Reference proteome</keyword>
<feature type="domain" description="BTB" evidence="1">
    <location>
        <begin position="75"/>
        <end position="164"/>
    </location>
</feature>
<dbReference type="AlphaFoldDB" id="A0A0N5B6K2"/>
<evidence type="ECO:0000313" key="3">
    <source>
        <dbReference type="Proteomes" id="UP000046392"/>
    </source>
</evidence>
<feature type="domain" description="BACK" evidence="2">
    <location>
        <begin position="195"/>
        <end position="275"/>
    </location>
</feature>
<dbReference type="Pfam" id="PF00651">
    <property type="entry name" value="BTB"/>
    <property type="match status" value="1"/>
</dbReference>
<evidence type="ECO:0000313" key="4">
    <source>
        <dbReference type="WBParaSite" id="SPAL_0000169000.1"/>
    </source>
</evidence>
<protein>
    <submittedName>
        <fullName evidence="4">BTB domain-containing protein</fullName>
    </submittedName>
</protein>
<evidence type="ECO:0000259" key="2">
    <source>
        <dbReference type="Pfam" id="PF07707"/>
    </source>
</evidence>
<dbReference type="InterPro" id="IPR011333">
    <property type="entry name" value="SKP1/BTB/POZ_sf"/>
</dbReference>
<dbReference type="InterPro" id="IPR011705">
    <property type="entry name" value="BACK"/>
</dbReference>
<dbReference type="Gene3D" id="3.30.710.10">
    <property type="entry name" value="Potassium Channel Kv1.1, Chain A"/>
    <property type="match status" value="1"/>
</dbReference>
<sequence>MVYKRFVPDPLSTHGSINDNEKNAYSVRSEDCDAGDLLVSYDHKTKYYDVEFGKQKKLADDINEYMEVNNCKSFVCIELKNSENIRIPSLLLSYVSCFVERILSDKHTTLSFMKAKEFGEKEMKIMMDFIMTGKLRYKIEDLVDLFSIAHRFEMPSVCTILETSMLISLKSNKLLLPIYLNYSAEYKNIISTKTKILLLEMVNYYFNEFITRQMFLKLTPQALVMVMSSDILKVSSEMDIFRIGVIYMSKKEIYGVADPIFNCIRFNHCGSEKIAEMKKELEKLNKTYLSYVFGCFSRESGRNMEGHDSQNSNYVFQRNFNQLSSRNTVNPKAQETSKCLESTIQYMIEELETKKKANQVTYNMIYRLKKEEVNNAKPPQRFKVLPSVPQFLMKMRAKGLKKQNSTNKEDSNDVITINPYQDIPRYNDRLFSSESMYEINKFKNVFDKNYFGEEVVEKKNTDENKNIVSEKIKRNPYYYAFKDRQQRRYTVDSINEINNLDFFNENNSNYEIGQPNLQEYLSTVNTPKKIVS</sequence>
<dbReference type="Gene3D" id="1.25.40.420">
    <property type="match status" value="1"/>
</dbReference>